<gene>
    <name evidence="11" type="ORF">HaLaN_21582</name>
</gene>
<dbReference type="GO" id="GO:0051225">
    <property type="term" value="P:spindle assembly"/>
    <property type="evidence" value="ECO:0007669"/>
    <property type="project" value="InterPro"/>
</dbReference>
<dbReference type="PANTHER" id="PTHR31570:SF1">
    <property type="entry name" value="HAUS AUGMIN-LIKE COMPLEX SUBUNIT 1"/>
    <property type="match status" value="1"/>
</dbReference>
<dbReference type="Proteomes" id="UP000485058">
    <property type="component" value="Unassembled WGS sequence"/>
</dbReference>
<evidence type="ECO:0000256" key="10">
    <source>
        <dbReference type="SAM" id="Coils"/>
    </source>
</evidence>
<dbReference type="InterPro" id="IPR026243">
    <property type="entry name" value="HAUS1"/>
</dbReference>
<evidence type="ECO:0000256" key="5">
    <source>
        <dbReference type="ARBA" id="ARBA00022701"/>
    </source>
</evidence>
<evidence type="ECO:0000256" key="1">
    <source>
        <dbReference type="ARBA" id="ARBA00004186"/>
    </source>
</evidence>
<evidence type="ECO:0000256" key="3">
    <source>
        <dbReference type="ARBA" id="ARBA00022490"/>
    </source>
</evidence>
<sequence>MDAELTRELSSVFGEALASQFAACGMGQDAAQVLRLLVTFFGARKAQRDHQQAEMERQAAEYKAEAARLQQQLEYVGVTPERLSVAGSAALGGLAAAASELGLTTASDASLAAAWTVLSLDDMRIALLQAKAGHQVASLQRALDRAQSAAPVMQQALAAASAQLDSTDAHVKDGLQAHMAMLQAKVARYKAQEHKLSDRLKNAAGWRPELSHHSLVKLSAANDQLDKQLKDTHRQLDSYKGLPPSQVGAELRVRQLREHLTSLQAQLQLGMANLD</sequence>
<dbReference type="GO" id="GO:0005874">
    <property type="term" value="C:microtubule"/>
    <property type="evidence" value="ECO:0007669"/>
    <property type="project" value="UniProtKB-KW"/>
</dbReference>
<feature type="coiled-coil region" evidence="10">
    <location>
        <begin position="172"/>
        <end position="242"/>
    </location>
</feature>
<feature type="coiled-coil region" evidence="10">
    <location>
        <begin position="43"/>
        <end position="72"/>
    </location>
</feature>
<accession>A0A699ZRV8</accession>
<evidence type="ECO:0000256" key="2">
    <source>
        <dbReference type="ARBA" id="ARBA00005479"/>
    </source>
</evidence>
<comment type="similarity">
    <text evidence="2">Belongs to the HAUS1 family.</text>
</comment>
<keyword evidence="4" id="KW-0132">Cell division</keyword>
<keyword evidence="8" id="KW-0206">Cytoskeleton</keyword>
<evidence type="ECO:0000256" key="9">
    <source>
        <dbReference type="ARBA" id="ARBA00023306"/>
    </source>
</evidence>
<protein>
    <submittedName>
        <fullName evidence="11">Uncharacterized protein</fullName>
    </submittedName>
</protein>
<dbReference type="PANTHER" id="PTHR31570">
    <property type="entry name" value="HAUS AUGMIN-LIKE COMPLEX SUBUNIT 1"/>
    <property type="match status" value="1"/>
</dbReference>
<dbReference type="GO" id="GO:0005819">
    <property type="term" value="C:spindle"/>
    <property type="evidence" value="ECO:0007669"/>
    <property type="project" value="UniProtKB-SubCell"/>
</dbReference>
<comment type="caution">
    <text evidence="11">The sequence shown here is derived from an EMBL/GenBank/DDBJ whole genome shotgun (WGS) entry which is preliminary data.</text>
</comment>
<evidence type="ECO:0000313" key="12">
    <source>
        <dbReference type="Proteomes" id="UP000485058"/>
    </source>
</evidence>
<evidence type="ECO:0000256" key="8">
    <source>
        <dbReference type="ARBA" id="ARBA00023212"/>
    </source>
</evidence>
<keyword evidence="6" id="KW-0498">Mitosis</keyword>
<dbReference type="GO" id="GO:0051301">
    <property type="term" value="P:cell division"/>
    <property type="evidence" value="ECO:0007669"/>
    <property type="project" value="UniProtKB-KW"/>
</dbReference>
<proteinExistence type="inferred from homology"/>
<keyword evidence="9" id="KW-0131">Cell cycle</keyword>
<keyword evidence="3" id="KW-0963">Cytoplasm</keyword>
<evidence type="ECO:0000256" key="4">
    <source>
        <dbReference type="ARBA" id="ARBA00022618"/>
    </source>
</evidence>
<dbReference type="Pfam" id="PF25762">
    <property type="entry name" value="HAUS1"/>
    <property type="match status" value="1"/>
</dbReference>
<keyword evidence="5" id="KW-0493">Microtubule</keyword>
<dbReference type="AlphaFoldDB" id="A0A699ZRV8"/>
<evidence type="ECO:0000256" key="7">
    <source>
        <dbReference type="ARBA" id="ARBA00023054"/>
    </source>
</evidence>
<dbReference type="EMBL" id="BLLF01002389">
    <property type="protein sequence ID" value="GFH23890.1"/>
    <property type="molecule type" value="Genomic_DNA"/>
</dbReference>
<dbReference type="GO" id="GO:0070652">
    <property type="term" value="C:HAUS complex"/>
    <property type="evidence" value="ECO:0007669"/>
    <property type="project" value="InterPro"/>
</dbReference>
<keyword evidence="7 10" id="KW-0175">Coiled coil</keyword>
<dbReference type="OrthoDB" id="560768at2759"/>
<keyword evidence="12" id="KW-1185">Reference proteome</keyword>
<dbReference type="GO" id="GO:0005829">
    <property type="term" value="C:cytosol"/>
    <property type="evidence" value="ECO:0007669"/>
    <property type="project" value="TreeGrafter"/>
</dbReference>
<organism evidence="11 12">
    <name type="scientific">Haematococcus lacustris</name>
    <name type="common">Green alga</name>
    <name type="synonym">Haematococcus pluvialis</name>
    <dbReference type="NCBI Taxonomy" id="44745"/>
    <lineage>
        <taxon>Eukaryota</taxon>
        <taxon>Viridiplantae</taxon>
        <taxon>Chlorophyta</taxon>
        <taxon>core chlorophytes</taxon>
        <taxon>Chlorophyceae</taxon>
        <taxon>CS clade</taxon>
        <taxon>Chlamydomonadales</taxon>
        <taxon>Haematococcaceae</taxon>
        <taxon>Haematococcus</taxon>
    </lineage>
</organism>
<evidence type="ECO:0000313" key="11">
    <source>
        <dbReference type="EMBL" id="GFH23890.1"/>
    </source>
</evidence>
<comment type="subcellular location">
    <subcellularLocation>
        <location evidence="1">Cytoplasm</location>
        <location evidence="1">Cytoskeleton</location>
        <location evidence="1">Spindle</location>
    </subcellularLocation>
</comment>
<evidence type="ECO:0000256" key="6">
    <source>
        <dbReference type="ARBA" id="ARBA00022776"/>
    </source>
</evidence>
<name>A0A699ZRV8_HAELA</name>
<reference evidence="11 12" key="1">
    <citation type="submission" date="2020-02" db="EMBL/GenBank/DDBJ databases">
        <title>Draft genome sequence of Haematococcus lacustris strain NIES-144.</title>
        <authorList>
            <person name="Morimoto D."/>
            <person name="Nakagawa S."/>
            <person name="Yoshida T."/>
            <person name="Sawayama S."/>
        </authorList>
    </citation>
    <scope>NUCLEOTIDE SEQUENCE [LARGE SCALE GENOMIC DNA]</scope>
    <source>
        <strain evidence="11 12">NIES-144</strain>
    </source>
</reference>